<evidence type="ECO:0000313" key="4">
    <source>
        <dbReference type="Proteomes" id="UP000240009"/>
    </source>
</evidence>
<comment type="caution">
    <text evidence="3">The sequence shown here is derived from an EMBL/GenBank/DDBJ whole genome shotgun (WGS) entry which is preliminary data.</text>
</comment>
<accession>A0A2S8FGM4</accession>
<dbReference type="OrthoDB" id="9146593at2"/>
<dbReference type="InterPro" id="IPR006311">
    <property type="entry name" value="TAT_signal"/>
</dbReference>
<dbReference type="Pfam" id="PF07586">
    <property type="entry name" value="HXXSHH"/>
    <property type="match status" value="1"/>
</dbReference>
<protein>
    <recommendedName>
        <fullName evidence="5">DUF1552 domain-containing protein</fullName>
    </recommendedName>
</protein>
<feature type="coiled-coil region" evidence="1">
    <location>
        <begin position="239"/>
        <end position="266"/>
    </location>
</feature>
<proteinExistence type="predicted"/>
<keyword evidence="1" id="KW-0175">Coiled coil</keyword>
<evidence type="ECO:0000256" key="1">
    <source>
        <dbReference type="SAM" id="Coils"/>
    </source>
</evidence>
<evidence type="ECO:0000313" key="3">
    <source>
        <dbReference type="EMBL" id="PQO31064.1"/>
    </source>
</evidence>
<organism evidence="3 4">
    <name type="scientific">Blastopirellula marina</name>
    <dbReference type="NCBI Taxonomy" id="124"/>
    <lineage>
        <taxon>Bacteria</taxon>
        <taxon>Pseudomonadati</taxon>
        <taxon>Planctomycetota</taxon>
        <taxon>Planctomycetia</taxon>
        <taxon>Pirellulales</taxon>
        <taxon>Pirellulaceae</taxon>
        <taxon>Blastopirellula</taxon>
    </lineage>
</organism>
<sequence>MSMKPISRRTLLKGTGAALALPWLESMVTSKALAAAASVAPMRMGIYSTVGGTVIESWKPEKAGVLGELPSILRPMEAHKDKMLVLSGLANHGRSKNVNAHEHCASMHLTAAAEVGKENGVPVTTISVDQMAAKHLGSQTYLPSLEMTTTPDEWKYSYRDKGEPVPYEMNPRVVFDRMFRGREPMAPDWSARAKRRAENQAKQASAPAEKSLDRHILDMVMEDARRLQKKVGTFDKQKLDQYLASVESVERRIALVETQAAEMMADGMGVPAVIPKGLPANAHEWDPIHQVSSQDPEVQSQVIDLMGDLFVLALQTDTTRVATMAVGSDGSMMPGVVTVGFERHFHTLEHQGGNPDPRRSDPIAREACRQVSHWFVQHFARVVDKMAAIDEGGTSLLDNTLLLFTSYMADGGHHREDYPAMLVGNAQGTLNTGRHIAFPQGTPMANLFVEMLDRVGVKVGEFGDSITSPGAAFGGRLPDLV</sequence>
<dbReference type="PROSITE" id="PS51318">
    <property type="entry name" value="TAT"/>
    <property type="match status" value="1"/>
</dbReference>
<feature type="region of interest" description="Disordered" evidence="2">
    <location>
        <begin position="186"/>
        <end position="210"/>
    </location>
</feature>
<evidence type="ECO:0000256" key="2">
    <source>
        <dbReference type="SAM" id="MobiDB-lite"/>
    </source>
</evidence>
<dbReference type="AlphaFoldDB" id="A0A2S8FGM4"/>
<dbReference type="EMBL" id="PUIA01000037">
    <property type="protein sequence ID" value="PQO31064.1"/>
    <property type="molecule type" value="Genomic_DNA"/>
</dbReference>
<gene>
    <name evidence="3" type="ORF">C5Y96_11940</name>
</gene>
<evidence type="ECO:0008006" key="5">
    <source>
        <dbReference type="Google" id="ProtNLM"/>
    </source>
</evidence>
<dbReference type="InterPro" id="IPR011447">
    <property type="entry name" value="DUF1552"/>
</dbReference>
<dbReference type="Proteomes" id="UP000240009">
    <property type="component" value="Unassembled WGS sequence"/>
</dbReference>
<dbReference type="RefSeq" id="WP_105353472.1">
    <property type="nucleotide sequence ID" value="NZ_PUIA01000037.1"/>
</dbReference>
<name>A0A2S8FGM4_9BACT</name>
<reference evidence="3 4" key="1">
    <citation type="submission" date="2018-02" db="EMBL/GenBank/DDBJ databases">
        <title>Comparative genomes isolates from brazilian mangrove.</title>
        <authorList>
            <person name="Araujo J.E."/>
            <person name="Taketani R.G."/>
            <person name="Silva M.C.P."/>
            <person name="Loureco M.V."/>
            <person name="Andreote F.D."/>
        </authorList>
    </citation>
    <scope>NUCLEOTIDE SEQUENCE [LARGE SCALE GENOMIC DNA]</scope>
    <source>
        <strain evidence="3 4">HEX-2 MGV</strain>
    </source>
</reference>